<comment type="similarity">
    <text evidence="1">Belongs to the bacterial sugar transferase family.</text>
</comment>
<dbReference type="RefSeq" id="WP_226605967.1">
    <property type="nucleotide sequence ID" value="NZ_JAJAQI010000007.1"/>
</dbReference>
<keyword evidence="3" id="KW-1133">Transmembrane helix</keyword>
<name>A0A9X1IBT9_9PROT</name>
<dbReference type="AlphaFoldDB" id="A0A9X1IBT9"/>
<evidence type="ECO:0000256" key="1">
    <source>
        <dbReference type="ARBA" id="ARBA00006464"/>
    </source>
</evidence>
<dbReference type="PANTHER" id="PTHR30576">
    <property type="entry name" value="COLANIC BIOSYNTHESIS UDP-GLUCOSE LIPID CARRIER TRANSFERASE"/>
    <property type="match status" value="1"/>
</dbReference>
<evidence type="ECO:0000259" key="4">
    <source>
        <dbReference type="Pfam" id="PF02397"/>
    </source>
</evidence>
<keyword evidence="5" id="KW-0808">Transferase</keyword>
<dbReference type="InterPro" id="IPR003362">
    <property type="entry name" value="Bact_transf"/>
</dbReference>
<evidence type="ECO:0000313" key="6">
    <source>
        <dbReference type="Proteomes" id="UP001139311"/>
    </source>
</evidence>
<evidence type="ECO:0000256" key="2">
    <source>
        <dbReference type="ARBA" id="ARBA00023169"/>
    </source>
</evidence>
<proteinExistence type="inferred from homology"/>
<organism evidence="5 6">
    <name type="scientific">Roseicella aerolata</name>
    <dbReference type="NCBI Taxonomy" id="2883479"/>
    <lineage>
        <taxon>Bacteria</taxon>
        <taxon>Pseudomonadati</taxon>
        <taxon>Pseudomonadota</taxon>
        <taxon>Alphaproteobacteria</taxon>
        <taxon>Acetobacterales</taxon>
        <taxon>Roseomonadaceae</taxon>
        <taxon>Roseicella</taxon>
    </lineage>
</organism>
<reference evidence="5" key="1">
    <citation type="submission" date="2021-10" db="EMBL/GenBank/DDBJ databases">
        <title>Roseicella aerolatum sp. nov., isolated from aerosols of e-waste dismantling site.</title>
        <authorList>
            <person name="Qin T."/>
        </authorList>
    </citation>
    <scope>NUCLEOTIDE SEQUENCE</scope>
    <source>
        <strain evidence="5">GB24</strain>
    </source>
</reference>
<keyword evidence="3" id="KW-0472">Membrane</keyword>
<keyword evidence="2" id="KW-0270">Exopolysaccharide synthesis</keyword>
<dbReference type="Proteomes" id="UP001139311">
    <property type="component" value="Unassembled WGS sequence"/>
</dbReference>
<comment type="caution">
    <text evidence="5">The sequence shown here is derived from an EMBL/GenBank/DDBJ whole genome shotgun (WGS) entry which is preliminary data.</text>
</comment>
<feature type="domain" description="Bacterial sugar transferase" evidence="4">
    <location>
        <begin position="35"/>
        <end position="223"/>
    </location>
</feature>
<keyword evidence="6" id="KW-1185">Reference proteome</keyword>
<dbReference type="EMBL" id="JAJAQI010000007">
    <property type="protein sequence ID" value="MCB4821356.1"/>
    <property type="molecule type" value="Genomic_DNA"/>
</dbReference>
<keyword evidence="3" id="KW-0812">Transmembrane</keyword>
<evidence type="ECO:0000256" key="3">
    <source>
        <dbReference type="SAM" id="Phobius"/>
    </source>
</evidence>
<evidence type="ECO:0000313" key="5">
    <source>
        <dbReference type="EMBL" id="MCB4821356.1"/>
    </source>
</evidence>
<dbReference type="PANTHER" id="PTHR30576:SF0">
    <property type="entry name" value="UNDECAPRENYL-PHOSPHATE N-ACETYLGALACTOSAMINYL 1-PHOSPHATE TRANSFERASE-RELATED"/>
    <property type="match status" value="1"/>
</dbReference>
<dbReference type="GO" id="GO:0000271">
    <property type="term" value="P:polysaccharide biosynthetic process"/>
    <property type="evidence" value="ECO:0007669"/>
    <property type="project" value="UniProtKB-KW"/>
</dbReference>
<protein>
    <submittedName>
        <fullName evidence="5">Sugar transferase</fullName>
    </submittedName>
</protein>
<accession>A0A9X1IBT9</accession>
<dbReference type="Pfam" id="PF02397">
    <property type="entry name" value="Bac_transf"/>
    <property type="match status" value="1"/>
</dbReference>
<feature type="transmembrane region" description="Helical" evidence="3">
    <location>
        <begin position="40"/>
        <end position="61"/>
    </location>
</feature>
<sequence length="229" mass="25073">MASDTTSLAMDGAGNFGPAGDGRRSAWNGLFFTPKDVFDFLLGLVLLVLLSPVLLAVAAAVKLSSAGPVLFVQDRWGQNGSVIRVFKFRTMRVECEDRLAARQTERNDPRVTPVGHVLRRTSLDELPQLLNVVRGEMSLVGPRPHALGMTVEGRPNAEAVPAYFQRYRAKPGITGLAQIKGYRGPADTIEHLAQRVRYDIEYIASSSLLLDLCILAKTGFKMLHDPSAR</sequence>
<dbReference type="GO" id="GO:0016780">
    <property type="term" value="F:phosphotransferase activity, for other substituted phosphate groups"/>
    <property type="evidence" value="ECO:0007669"/>
    <property type="project" value="TreeGrafter"/>
</dbReference>
<gene>
    <name evidence="5" type="ORF">LHA35_06380</name>
</gene>